<keyword evidence="2" id="KW-1185">Reference proteome</keyword>
<accession>A0ABN6RHV7</accession>
<gene>
    <name evidence="1" type="ORF">DAETH_29090</name>
</gene>
<evidence type="ECO:0000313" key="2">
    <source>
        <dbReference type="Proteomes" id="UP001064971"/>
    </source>
</evidence>
<name>A0ABN6RHV7_9DEIO</name>
<dbReference type="EMBL" id="AP026560">
    <property type="protein sequence ID" value="BDP42940.1"/>
    <property type="molecule type" value="Genomic_DNA"/>
</dbReference>
<proteinExistence type="predicted"/>
<reference evidence="1" key="1">
    <citation type="submission" date="2022-07" db="EMBL/GenBank/DDBJ databases">
        <title>Complete Genome Sequence of the Radioresistant Bacterium Deinococcus aetherius ST0316, Isolated from the Air Dust collected in Lower Stratosphere above Japan.</title>
        <authorList>
            <person name="Satoh K."/>
            <person name="Hagiwara K."/>
            <person name="Katsumata K."/>
            <person name="Kubo A."/>
            <person name="Yokobori S."/>
            <person name="Yamagishi A."/>
            <person name="Oono Y."/>
            <person name="Narumi I."/>
        </authorList>
    </citation>
    <scope>NUCLEOTIDE SEQUENCE</scope>
    <source>
        <strain evidence="1">ST0316</strain>
    </source>
</reference>
<protein>
    <recommendedName>
        <fullName evidence="3">Peptidase C51 domain-containing protein</fullName>
    </recommendedName>
</protein>
<organism evidence="1 2">
    <name type="scientific">Deinococcus aetherius</name>
    <dbReference type="NCBI Taxonomy" id="200252"/>
    <lineage>
        <taxon>Bacteria</taxon>
        <taxon>Thermotogati</taxon>
        <taxon>Deinococcota</taxon>
        <taxon>Deinococci</taxon>
        <taxon>Deinococcales</taxon>
        <taxon>Deinococcaceae</taxon>
        <taxon>Deinococcus</taxon>
    </lineage>
</organism>
<evidence type="ECO:0008006" key="3">
    <source>
        <dbReference type="Google" id="ProtNLM"/>
    </source>
</evidence>
<evidence type="ECO:0000313" key="1">
    <source>
        <dbReference type="EMBL" id="BDP42940.1"/>
    </source>
</evidence>
<dbReference type="RefSeq" id="WP_264775615.1">
    <property type="nucleotide sequence ID" value="NZ_AP026560.1"/>
</dbReference>
<dbReference type="Proteomes" id="UP001064971">
    <property type="component" value="Chromosome"/>
</dbReference>
<sequence>MNLINEAARAAVRRDYDLPTEPGMCLAATRTVVERAFGWPSHELYRRIVTEHVQANTTGTPWATDAEKSFRARGLTVPLWQSPRPGDLVFNHTSMPYGHVGVVVAHAGGLYVLENAQVRRGLHQYAAINLCPLHLWDGITTIGRLPDAEVDDPPQPERRVLLERGPAVENITGKRLEIMEARGVTINAEQPDTVRIAVNVGALPPAKPLKN</sequence>